<keyword evidence="2" id="KW-1185">Reference proteome</keyword>
<evidence type="ECO:0000313" key="1">
    <source>
        <dbReference type="EMBL" id="KAF2479648.1"/>
    </source>
</evidence>
<protein>
    <submittedName>
        <fullName evidence="1">Uncharacterized protein</fullName>
    </submittedName>
</protein>
<dbReference type="AlphaFoldDB" id="A0A6A6PHX6"/>
<dbReference type="RefSeq" id="XP_033586218.1">
    <property type="nucleotide sequence ID" value="XM_033734713.1"/>
</dbReference>
<dbReference type="InterPro" id="IPR021660">
    <property type="entry name" value="DUF3253"/>
</dbReference>
<dbReference type="Gene3D" id="1.10.10.10">
    <property type="entry name" value="Winged helix-like DNA-binding domain superfamily/Winged helix DNA-binding domain"/>
    <property type="match status" value="1"/>
</dbReference>
<dbReference type="GeneID" id="54475715"/>
<evidence type="ECO:0000313" key="2">
    <source>
        <dbReference type="Proteomes" id="UP000799767"/>
    </source>
</evidence>
<accession>A0A6A6PHX6</accession>
<organism evidence="1 2">
    <name type="scientific">Neohortaea acidophila</name>
    <dbReference type="NCBI Taxonomy" id="245834"/>
    <lineage>
        <taxon>Eukaryota</taxon>
        <taxon>Fungi</taxon>
        <taxon>Dikarya</taxon>
        <taxon>Ascomycota</taxon>
        <taxon>Pezizomycotina</taxon>
        <taxon>Dothideomycetes</taxon>
        <taxon>Dothideomycetidae</taxon>
        <taxon>Mycosphaerellales</taxon>
        <taxon>Teratosphaeriaceae</taxon>
        <taxon>Neohortaea</taxon>
    </lineage>
</organism>
<dbReference type="InterPro" id="IPR036388">
    <property type="entry name" value="WH-like_DNA-bd_sf"/>
</dbReference>
<proteinExistence type="predicted"/>
<sequence length="144" mass="16933">MEQHRNKTLTHPAPASWTWLWPSWIWSTQKPMKHLKATDAMRNPAINTRFTDLMDNTDPPETFKASHVAMALTLEELRTMGYEKWQEAMPGVMALAFEMRAVGYCEILKGKKVLHGDVQYFEVDQVDVSIRRLEDDHWRESEWD</sequence>
<reference evidence="1" key="1">
    <citation type="journal article" date="2020" name="Stud. Mycol.">
        <title>101 Dothideomycetes genomes: a test case for predicting lifestyles and emergence of pathogens.</title>
        <authorList>
            <person name="Haridas S."/>
            <person name="Albert R."/>
            <person name="Binder M."/>
            <person name="Bloem J."/>
            <person name="Labutti K."/>
            <person name="Salamov A."/>
            <person name="Andreopoulos B."/>
            <person name="Baker S."/>
            <person name="Barry K."/>
            <person name="Bills G."/>
            <person name="Bluhm B."/>
            <person name="Cannon C."/>
            <person name="Castanera R."/>
            <person name="Culley D."/>
            <person name="Daum C."/>
            <person name="Ezra D."/>
            <person name="Gonzalez J."/>
            <person name="Henrissat B."/>
            <person name="Kuo A."/>
            <person name="Liang C."/>
            <person name="Lipzen A."/>
            <person name="Lutzoni F."/>
            <person name="Magnuson J."/>
            <person name="Mondo S."/>
            <person name="Nolan M."/>
            <person name="Ohm R."/>
            <person name="Pangilinan J."/>
            <person name="Park H.-J."/>
            <person name="Ramirez L."/>
            <person name="Alfaro M."/>
            <person name="Sun H."/>
            <person name="Tritt A."/>
            <person name="Yoshinaga Y."/>
            <person name="Zwiers L.-H."/>
            <person name="Turgeon B."/>
            <person name="Goodwin S."/>
            <person name="Spatafora J."/>
            <person name="Crous P."/>
            <person name="Grigoriev I."/>
        </authorList>
    </citation>
    <scope>NUCLEOTIDE SEQUENCE</scope>
    <source>
        <strain evidence="1">CBS 113389</strain>
    </source>
</reference>
<gene>
    <name evidence="1" type="ORF">BDY17DRAFT_304335</name>
</gene>
<dbReference type="EMBL" id="MU001641">
    <property type="protein sequence ID" value="KAF2479648.1"/>
    <property type="molecule type" value="Genomic_DNA"/>
</dbReference>
<dbReference type="Proteomes" id="UP000799767">
    <property type="component" value="Unassembled WGS sequence"/>
</dbReference>
<name>A0A6A6PHX6_9PEZI</name>
<dbReference type="OrthoDB" id="2563170at2759"/>
<dbReference type="Pfam" id="PF11625">
    <property type="entry name" value="DUF3253"/>
    <property type="match status" value="1"/>
</dbReference>